<feature type="modified residue" description="4-aspartylphosphate" evidence="4">
    <location>
        <position position="55"/>
    </location>
</feature>
<dbReference type="Proteomes" id="UP000256977">
    <property type="component" value="Unassembled WGS sequence"/>
</dbReference>
<keyword evidence="1" id="KW-0805">Transcription regulation</keyword>
<dbReference type="InterPro" id="IPR018060">
    <property type="entry name" value="HTH_AraC"/>
</dbReference>
<sequence>MYRMLIVDDEPIIVNGLMQLFQGNPEFELDLCKAYSAAEALEIAKRTKLDILVSDIRMPGKTGLQLVDDIIYYWPTCRIIFLTGYSEFEYVYQALRKNVDNYILKTEGMDPIFEAVKQAIRKLEEENRQRLEQERAQLHLHLAEPYLKQEMMTELLKGEPLPSLIADERYADLSFTISADRPAYLVAGWVERAEPPKRKTLQAVQRIFGQLLPTSLACEQTICEEEAQVWLLQPDAELSARFGDTVGGGDAGEGVVAYLKGILEQVQNECEAALDTSVIFGISGNVAESWETAHSRLEAMLAGIRDRARLGHPLAIIDFGKAGALLWEGMGSGEDKEPEEQRGWLIEQVHRYVQDNLSGDLSLTTIAGEVHFNPSYLSRYYKQATGRNLLDYIQSIRLNAAIDLMLNTSLKLNDIAVRTGFDSNSYFTTFFKKMTGMSPMQYRNSHR</sequence>
<dbReference type="PRINTS" id="PR00032">
    <property type="entry name" value="HTHARAC"/>
</dbReference>
<dbReference type="GO" id="GO:0043565">
    <property type="term" value="F:sequence-specific DNA binding"/>
    <property type="evidence" value="ECO:0007669"/>
    <property type="project" value="InterPro"/>
</dbReference>
<reference evidence="8 9" key="1">
    <citation type="submission" date="2018-07" db="EMBL/GenBank/DDBJ databases">
        <title>Genomic Encyclopedia of Type Strains, Phase III (KMG-III): the genomes of soil and plant-associated and newly described type strains.</title>
        <authorList>
            <person name="Whitman W."/>
        </authorList>
    </citation>
    <scope>NUCLEOTIDE SEQUENCE [LARGE SCALE GENOMIC DNA]</scope>
    <source>
        <strain evidence="8 9">CECT 7287</strain>
    </source>
</reference>
<keyword evidence="2" id="KW-0238">DNA-binding</keyword>
<organism evidence="8 9">
    <name type="scientific">Cohnella phaseoli</name>
    <dbReference type="NCBI Taxonomy" id="456490"/>
    <lineage>
        <taxon>Bacteria</taxon>
        <taxon>Bacillati</taxon>
        <taxon>Bacillota</taxon>
        <taxon>Bacilli</taxon>
        <taxon>Bacillales</taxon>
        <taxon>Paenibacillaceae</taxon>
        <taxon>Cohnella</taxon>
    </lineage>
</organism>
<keyword evidence="9" id="KW-1185">Reference proteome</keyword>
<dbReference type="PROSITE" id="PS50110">
    <property type="entry name" value="RESPONSE_REGULATORY"/>
    <property type="match status" value="1"/>
</dbReference>
<dbReference type="CDD" id="cd17536">
    <property type="entry name" value="REC_YesN-like"/>
    <property type="match status" value="1"/>
</dbReference>
<keyword evidence="3" id="KW-0804">Transcription</keyword>
<comment type="caution">
    <text evidence="8">The sequence shown here is derived from an EMBL/GenBank/DDBJ whole genome shotgun (WGS) entry which is preliminary data.</text>
</comment>
<dbReference type="PROSITE" id="PS01124">
    <property type="entry name" value="HTH_ARAC_FAMILY_2"/>
    <property type="match status" value="1"/>
</dbReference>
<dbReference type="InterPro" id="IPR011006">
    <property type="entry name" value="CheY-like_superfamily"/>
</dbReference>
<dbReference type="GO" id="GO:0003700">
    <property type="term" value="F:DNA-binding transcription factor activity"/>
    <property type="evidence" value="ECO:0007669"/>
    <property type="project" value="InterPro"/>
</dbReference>
<evidence type="ECO:0000256" key="3">
    <source>
        <dbReference type="ARBA" id="ARBA00023163"/>
    </source>
</evidence>
<dbReference type="SMART" id="SM00448">
    <property type="entry name" value="REC"/>
    <property type="match status" value="1"/>
</dbReference>
<dbReference type="OrthoDB" id="2543932at2"/>
<feature type="domain" description="HTH araC/xylS-type" evidence="6">
    <location>
        <begin position="347"/>
        <end position="445"/>
    </location>
</feature>
<dbReference type="Gene3D" id="1.10.10.60">
    <property type="entry name" value="Homeodomain-like"/>
    <property type="match status" value="2"/>
</dbReference>
<dbReference type="PANTHER" id="PTHR43280:SF28">
    <property type="entry name" value="HTH-TYPE TRANSCRIPTIONAL ACTIVATOR RHAS"/>
    <property type="match status" value="1"/>
</dbReference>
<proteinExistence type="predicted"/>
<protein>
    <submittedName>
        <fullName evidence="8">Two-component system response regulator YesN</fullName>
    </submittedName>
</protein>
<evidence type="ECO:0000256" key="5">
    <source>
        <dbReference type="SAM" id="Coils"/>
    </source>
</evidence>
<gene>
    <name evidence="8" type="ORF">DFP98_12813</name>
</gene>
<dbReference type="InterPro" id="IPR018062">
    <property type="entry name" value="HTH_AraC-typ_CS"/>
</dbReference>
<evidence type="ECO:0000313" key="9">
    <source>
        <dbReference type="Proteomes" id="UP000256977"/>
    </source>
</evidence>
<dbReference type="GO" id="GO:0000160">
    <property type="term" value="P:phosphorelay signal transduction system"/>
    <property type="evidence" value="ECO:0007669"/>
    <property type="project" value="InterPro"/>
</dbReference>
<dbReference type="Pfam" id="PF00072">
    <property type="entry name" value="Response_reg"/>
    <property type="match status" value="1"/>
</dbReference>
<evidence type="ECO:0000256" key="2">
    <source>
        <dbReference type="ARBA" id="ARBA00023125"/>
    </source>
</evidence>
<keyword evidence="5" id="KW-0175">Coiled coil</keyword>
<dbReference type="SUPFAM" id="SSF46689">
    <property type="entry name" value="Homeodomain-like"/>
    <property type="match status" value="2"/>
</dbReference>
<evidence type="ECO:0000313" key="8">
    <source>
        <dbReference type="EMBL" id="RED61905.1"/>
    </source>
</evidence>
<feature type="coiled-coil region" evidence="5">
    <location>
        <begin position="113"/>
        <end position="141"/>
    </location>
</feature>
<evidence type="ECO:0000256" key="4">
    <source>
        <dbReference type="PROSITE-ProRule" id="PRU00169"/>
    </source>
</evidence>
<dbReference type="Gene3D" id="3.40.50.2300">
    <property type="match status" value="1"/>
</dbReference>
<dbReference type="SMART" id="SM00342">
    <property type="entry name" value="HTH_ARAC"/>
    <property type="match status" value="1"/>
</dbReference>
<dbReference type="Pfam" id="PF12833">
    <property type="entry name" value="HTH_18"/>
    <property type="match status" value="1"/>
</dbReference>
<accession>A0A3D9IJL6</accession>
<name>A0A3D9IJL6_9BACL</name>
<feature type="domain" description="Response regulatory" evidence="7">
    <location>
        <begin position="3"/>
        <end position="120"/>
    </location>
</feature>
<evidence type="ECO:0000259" key="7">
    <source>
        <dbReference type="PROSITE" id="PS50110"/>
    </source>
</evidence>
<keyword evidence="4" id="KW-0597">Phosphoprotein</keyword>
<dbReference type="AlphaFoldDB" id="A0A3D9IJL6"/>
<dbReference type="InterPro" id="IPR020449">
    <property type="entry name" value="Tscrpt_reg_AraC-type_HTH"/>
</dbReference>
<dbReference type="InterPro" id="IPR001789">
    <property type="entry name" value="Sig_transdc_resp-reg_receiver"/>
</dbReference>
<dbReference type="PROSITE" id="PS00041">
    <property type="entry name" value="HTH_ARAC_FAMILY_1"/>
    <property type="match status" value="1"/>
</dbReference>
<dbReference type="InterPro" id="IPR009057">
    <property type="entry name" value="Homeodomain-like_sf"/>
</dbReference>
<dbReference type="SUPFAM" id="SSF52172">
    <property type="entry name" value="CheY-like"/>
    <property type="match status" value="1"/>
</dbReference>
<evidence type="ECO:0000259" key="6">
    <source>
        <dbReference type="PROSITE" id="PS01124"/>
    </source>
</evidence>
<dbReference type="PANTHER" id="PTHR43280">
    <property type="entry name" value="ARAC-FAMILY TRANSCRIPTIONAL REGULATOR"/>
    <property type="match status" value="1"/>
</dbReference>
<dbReference type="EMBL" id="QRDZ01000028">
    <property type="protein sequence ID" value="RED61905.1"/>
    <property type="molecule type" value="Genomic_DNA"/>
</dbReference>
<evidence type="ECO:0000256" key="1">
    <source>
        <dbReference type="ARBA" id="ARBA00023015"/>
    </source>
</evidence>
<dbReference type="RefSeq" id="WP_116063935.1">
    <property type="nucleotide sequence ID" value="NZ_QRDZ01000028.1"/>
</dbReference>